<feature type="compositionally biased region" description="Basic residues" evidence="1">
    <location>
        <begin position="256"/>
        <end position="267"/>
    </location>
</feature>
<proteinExistence type="predicted"/>
<protein>
    <recommendedName>
        <fullName evidence="4">Shugoshin C-terminal domain-containing protein</fullName>
    </recommendedName>
</protein>
<feature type="compositionally biased region" description="Basic and acidic residues" evidence="1">
    <location>
        <begin position="239"/>
        <end position="255"/>
    </location>
</feature>
<evidence type="ECO:0000313" key="2">
    <source>
        <dbReference type="EMBL" id="KAF3593957.1"/>
    </source>
</evidence>
<evidence type="ECO:0000313" key="3">
    <source>
        <dbReference type="Proteomes" id="UP000266723"/>
    </source>
</evidence>
<accession>A0ABQ7EA64</accession>
<feature type="compositionally biased region" description="Polar residues" evidence="1">
    <location>
        <begin position="198"/>
        <end position="207"/>
    </location>
</feature>
<feature type="region of interest" description="Disordered" evidence="1">
    <location>
        <begin position="239"/>
        <end position="267"/>
    </location>
</feature>
<sequence length="324" mass="37091">MEKSLKTWIRVGKSLWKTSWSWRNGLKIWIRIRRRSLMTISMLREEIWKLHQRLASIDTNLMRSIDNHPTSSINAHPISTIVNQHYIVELEQVEERVHESEASHNADSKHLRPLICAEEAAELHKRVKRIHDPVKIVVPCAVVEVEFPIPPDRSMKLSPNTRIFNDHILAVTSQRGLRCRGKVDKSLGEATSIVTNQIPSIDTNNSPSIDTTNSPSIDTTTSSSLDTGRISEQKKFDVCGNLRDGDTTTRSDRSGAKKRRNWKKRKRIKGDSQLSFIPRFSDGVRKSRVHSRCFSHPFAKLRALLIAEMIDKGEESMEEAFTQQ</sequence>
<name>A0ABQ7EA64_BRACR</name>
<comment type="caution">
    <text evidence="2">The sequence shown here is derived from an EMBL/GenBank/DDBJ whole genome shotgun (WGS) entry which is preliminary data.</text>
</comment>
<feature type="compositionally biased region" description="Low complexity" evidence="1">
    <location>
        <begin position="208"/>
        <end position="226"/>
    </location>
</feature>
<evidence type="ECO:0008006" key="4">
    <source>
        <dbReference type="Google" id="ProtNLM"/>
    </source>
</evidence>
<reference evidence="2 3" key="1">
    <citation type="journal article" date="2020" name="BMC Genomics">
        <title>Intraspecific diversification of the crop wild relative Brassica cretica Lam. using demographic model selection.</title>
        <authorList>
            <person name="Kioukis A."/>
            <person name="Michalopoulou V.A."/>
            <person name="Briers L."/>
            <person name="Pirintsos S."/>
            <person name="Studholme D.J."/>
            <person name="Pavlidis P."/>
            <person name="Sarris P.F."/>
        </authorList>
    </citation>
    <scope>NUCLEOTIDE SEQUENCE [LARGE SCALE GENOMIC DNA]</scope>
    <source>
        <strain evidence="3">cv. PFS-1207/04</strain>
    </source>
</reference>
<feature type="region of interest" description="Disordered" evidence="1">
    <location>
        <begin position="198"/>
        <end position="226"/>
    </location>
</feature>
<keyword evidence="3" id="KW-1185">Reference proteome</keyword>
<evidence type="ECO:0000256" key="1">
    <source>
        <dbReference type="SAM" id="MobiDB-lite"/>
    </source>
</evidence>
<dbReference type="EMBL" id="QGKV02000299">
    <property type="protein sequence ID" value="KAF3593957.1"/>
    <property type="molecule type" value="Genomic_DNA"/>
</dbReference>
<organism evidence="2 3">
    <name type="scientific">Brassica cretica</name>
    <name type="common">Mustard</name>
    <dbReference type="NCBI Taxonomy" id="69181"/>
    <lineage>
        <taxon>Eukaryota</taxon>
        <taxon>Viridiplantae</taxon>
        <taxon>Streptophyta</taxon>
        <taxon>Embryophyta</taxon>
        <taxon>Tracheophyta</taxon>
        <taxon>Spermatophyta</taxon>
        <taxon>Magnoliopsida</taxon>
        <taxon>eudicotyledons</taxon>
        <taxon>Gunneridae</taxon>
        <taxon>Pentapetalae</taxon>
        <taxon>rosids</taxon>
        <taxon>malvids</taxon>
        <taxon>Brassicales</taxon>
        <taxon>Brassicaceae</taxon>
        <taxon>Brassiceae</taxon>
        <taxon>Brassica</taxon>
    </lineage>
</organism>
<dbReference type="Proteomes" id="UP000266723">
    <property type="component" value="Unassembled WGS sequence"/>
</dbReference>
<gene>
    <name evidence="2" type="ORF">DY000_02020538</name>
</gene>